<dbReference type="PANTHER" id="PTHR46250">
    <property type="entry name" value="MYB/SANT-LIKE DNA-BINDING DOMAIN PROTEIN-RELATED"/>
    <property type="match status" value="1"/>
</dbReference>
<evidence type="ECO:0000256" key="1">
    <source>
        <dbReference type="SAM" id="MobiDB-lite"/>
    </source>
</evidence>
<reference evidence="2 3" key="1">
    <citation type="submission" date="2019-08" db="EMBL/GenBank/DDBJ databases">
        <title>Draft genome sequences of two oriental melons (Cucumis melo L. var makuwa).</title>
        <authorList>
            <person name="Kwon S.-Y."/>
        </authorList>
    </citation>
    <scope>NUCLEOTIDE SEQUENCE [LARGE SCALE GENOMIC DNA]</scope>
    <source>
        <strain evidence="3">cv. SW 3</strain>
        <tissue evidence="2">Leaf</tissue>
    </source>
</reference>
<proteinExistence type="predicted"/>
<feature type="region of interest" description="Disordered" evidence="1">
    <location>
        <begin position="166"/>
        <end position="187"/>
    </location>
</feature>
<dbReference type="AlphaFoldDB" id="A0A5A7UGW0"/>
<comment type="caution">
    <text evidence="2">The sequence shown here is derived from an EMBL/GenBank/DDBJ whole genome shotgun (WGS) entry which is preliminary data.</text>
</comment>
<evidence type="ECO:0000313" key="3">
    <source>
        <dbReference type="Proteomes" id="UP000321393"/>
    </source>
</evidence>
<accession>A0A5A7UGW0</accession>
<dbReference type="OrthoDB" id="595759at2759"/>
<protein>
    <submittedName>
        <fullName evidence="2">Retrotransposon protein</fullName>
    </submittedName>
</protein>
<gene>
    <name evidence="2" type="ORF">E6C27_scaffold43052G002340</name>
</gene>
<name>A0A5A7UGW0_CUCMM</name>
<dbReference type="Proteomes" id="UP000321393">
    <property type="component" value="Unassembled WGS sequence"/>
</dbReference>
<sequence>MTNIDIKDDIDEVDSTHATSAGDDINYIEMSNEWTQWRDELAEEMFSDWELRRGGHHRVPRGVSQCWWVEVRQRDVSARSHPAAEGLLNKLFLHYDELSYVFGKDRATGGRAETFADVGSNDPAGYEAFVADVASDMDFQSMYSQGLNMSPDELMGTRITRVSEGRYVSSGSKRKRGGQATGNASQTRQEVVRQLEAIPELTLMDRYRSMHILMRNVDDMKAFLDVSDNMKYPYCSIILQENR</sequence>
<evidence type="ECO:0000313" key="2">
    <source>
        <dbReference type="EMBL" id="KAA0055062.1"/>
    </source>
</evidence>
<dbReference type="EMBL" id="SSTE01008633">
    <property type="protein sequence ID" value="KAA0055062.1"/>
    <property type="molecule type" value="Genomic_DNA"/>
</dbReference>
<organism evidence="2 3">
    <name type="scientific">Cucumis melo var. makuwa</name>
    <name type="common">Oriental melon</name>
    <dbReference type="NCBI Taxonomy" id="1194695"/>
    <lineage>
        <taxon>Eukaryota</taxon>
        <taxon>Viridiplantae</taxon>
        <taxon>Streptophyta</taxon>
        <taxon>Embryophyta</taxon>
        <taxon>Tracheophyta</taxon>
        <taxon>Spermatophyta</taxon>
        <taxon>Magnoliopsida</taxon>
        <taxon>eudicotyledons</taxon>
        <taxon>Gunneridae</taxon>
        <taxon>Pentapetalae</taxon>
        <taxon>rosids</taxon>
        <taxon>fabids</taxon>
        <taxon>Cucurbitales</taxon>
        <taxon>Cucurbitaceae</taxon>
        <taxon>Benincaseae</taxon>
        <taxon>Cucumis</taxon>
    </lineage>
</organism>